<dbReference type="InterPro" id="IPR002557">
    <property type="entry name" value="Chitin-bd_dom"/>
</dbReference>
<dbReference type="Gene3D" id="2.170.140.10">
    <property type="entry name" value="Chitin binding domain"/>
    <property type="match status" value="1"/>
</dbReference>
<reference evidence="2" key="1">
    <citation type="journal article" date="2023" name="G3 (Bethesda)">
        <title>Whole genome assemblies of Zophobas morio and Tenebrio molitor.</title>
        <authorList>
            <person name="Kaur S."/>
            <person name="Stinson S.A."/>
            <person name="diCenzo G.C."/>
        </authorList>
    </citation>
    <scope>NUCLEOTIDE SEQUENCE</scope>
    <source>
        <strain evidence="2">QUZm001</strain>
    </source>
</reference>
<evidence type="ECO:0000313" key="3">
    <source>
        <dbReference type="Proteomes" id="UP001168821"/>
    </source>
</evidence>
<dbReference type="PANTHER" id="PTHR22933:SF43">
    <property type="entry name" value="LP10131P"/>
    <property type="match status" value="1"/>
</dbReference>
<dbReference type="SUPFAM" id="SSF57625">
    <property type="entry name" value="Invertebrate chitin-binding proteins"/>
    <property type="match status" value="1"/>
</dbReference>
<dbReference type="EMBL" id="JALNTZ010000006">
    <property type="protein sequence ID" value="KAJ3647723.1"/>
    <property type="molecule type" value="Genomic_DNA"/>
</dbReference>
<sequence>MSAKFEIGLIRLRIEKECGGVVTLPTESDLFKKGLVLSVYGGHYIIPGSLPYDGYHDLHLPHDPPLYPTLARVPQTGFTCAGRHYGYYADVASGCQAYHLCEQNTAASFLCTNGTLFNEQFQVCDQFYNVRCGSPYIDL</sequence>
<dbReference type="Proteomes" id="UP001168821">
    <property type="component" value="Unassembled WGS sequence"/>
</dbReference>
<dbReference type="InterPro" id="IPR036508">
    <property type="entry name" value="Chitin-bd_dom_sf"/>
</dbReference>
<dbReference type="Pfam" id="PF01607">
    <property type="entry name" value="CBM_14"/>
    <property type="match status" value="1"/>
</dbReference>
<dbReference type="PANTHER" id="PTHR22933">
    <property type="entry name" value="FI18007P1-RELATED"/>
    <property type="match status" value="1"/>
</dbReference>
<name>A0AA38M8X7_9CUCU</name>
<dbReference type="GO" id="GO:0008061">
    <property type="term" value="F:chitin binding"/>
    <property type="evidence" value="ECO:0007669"/>
    <property type="project" value="InterPro"/>
</dbReference>
<evidence type="ECO:0000313" key="2">
    <source>
        <dbReference type="EMBL" id="KAJ3647723.1"/>
    </source>
</evidence>
<dbReference type="PROSITE" id="PS50940">
    <property type="entry name" value="CHIT_BIND_II"/>
    <property type="match status" value="1"/>
</dbReference>
<keyword evidence="3" id="KW-1185">Reference proteome</keyword>
<organism evidence="2 3">
    <name type="scientific">Zophobas morio</name>
    <dbReference type="NCBI Taxonomy" id="2755281"/>
    <lineage>
        <taxon>Eukaryota</taxon>
        <taxon>Metazoa</taxon>
        <taxon>Ecdysozoa</taxon>
        <taxon>Arthropoda</taxon>
        <taxon>Hexapoda</taxon>
        <taxon>Insecta</taxon>
        <taxon>Pterygota</taxon>
        <taxon>Neoptera</taxon>
        <taxon>Endopterygota</taxon>
        <taxon>Coleoptera</taxon>
        <taxon>Polyphaga</taxon>
        <taxon>Cucujiformia</taxon>
        <taxon>Tenebrionidae</taxon>
        <taxon>Zophobas</taxon>
    </lineage>
</organism>
<gene>
    <name evidence="2" type="ORF">Zmor_019585</name>
</gene>
<dbReference type="GO" id="GO:0005576">
    <property type="term" value="C:extracellular region"/>
    <property type="evidence" value="ECO:0007669"/>
    <property type="project" value="InterPro"/>
</dbReference>
<proteinExistence type="predicted"/>
<comment type="caution">
    <text evidence="2">The sequence shown here is derived from an EMBL/GenBank/DDBJ whole genome shotgun (WGS) entry which is preliminary data.</text>
</comment>
<dbReference type="InterPro" id="IPR052976">
    <property type="entry name" value="Scoloptoxin-like"/>
</dbReference>
<feature type="domain" description="Chitin-binding type-2" evidence="1">
    <location>
        <begin position="77"/>
        <end position="134"/>
    </location>
</feature>
<dbReference type="AlphaFoldDB" id="A0AA38M8X7"/>
<protein>
    <recommendedName>
        <fullName evidence="1">Chitin-binding type-2 domain-containing protein</fullName>
    </recommendedName>
</protein>
<accession>A0AA38M8X7</accession>
<evidence type="ECO:0000259" key="1">
    <source>
        <dbReference type="PROSITE" id="PS50940"/>
    </source>
</evidence>
<dbReference type="SMART" id="SM00494">
    <property type="entry name" value="ChtBD2"/>
    <property type="match status" value="1"/>
</dbReference>